<gene>
    <name evidence="2" type="ORF">VVD49_10705</name>
</gene>
<proteinExistence type="predicted"/>
<dbReference type="Proteomes" id="UP001331561">
    <property type="component" value="Unassembled WGS sequence"/>
</dbReference>
<keyword evidence="3" id="KW-1185">Reference proteome</keyword>
<evidence type="ECO:0000313" key="2">
    <source>
        <dbReference type="EMBL" id="MEC5386198.1"/>
    </source>
</evidence>
<accession>A0ABU6K308</accession>
<reference evidence="2 3" key="1">
    <citation type="submission" date="2024-01" db="EMBL/GenBank/DDBJ databases">
        <title>Uliginosibacterium soil sp. nov.</title>
        <authorList>
            <person name="Lv Y."/>
        </authorList>
    </citation>
    <scope>NUCLEOTIDE SEQUENCE [LARGE SCALE GENOMIC DNA]</scope>
    <source>
        <strain evidence="2 3">H3</strain>
    </source>
</reference>
<keyword evidence="1" id="KW-1133">Transmembrane helix</keyword>
<evidence type="ECO:0000256" key="1">
    <source>
        <dbReference type="SAM" id="Phobius"/>
    </source>
</evidence>
<organism evidence="2 3">
    <name type="scientific">Uliginosibacterium silvisoli</name>
    <dbReference type="NCBI Taxonomy" id="3114758"/>
    <lineage>
        <taxon>Bacteria</taxon>
        <taxon>Pseudomonadati</taxon>
        <taxon>Pseudomonadota</taxon>
        <taxon>Betaproteobacteria</taxon>
        <taxon>Rhodocyclales</taxon>
        <taxon>Zoogloeaceae</taxon>
        <taxon>Uliginosibacterium</taxon>
    </lineage>
</organism>
<evidence type="ECO:0008006" key="4">
    <source>
        <dbReference type="Google" id="ProtNLM"/>
    </source>
</evidence>
<comment type="caution">
    <text evidence="2">The sequence shown here is derived from an EMBL/GenBank/DDBJ whole genome shotgun (WGS) entry which is preliminary data.</text>
</comment>
<evidence type="ECO:0000313" key="3">
    <source>
        <dbReference type="Proteomes" id="UP001331561"/>
    </source>
</evidence>
<name>A0ABU6K308_9RHOO</name>
<feature type="transmembrane region" description="Helical" evidence="1">
    <location>
        <begin position="20"/>
        <end position="38"/>
    </location>
</feature>
<dbReference type="RefSeq" id="WP_327599172.1">
    <property type="nucleotide sequence ID" value="NZ_JAYXHS010000002.1"/>
</dbReference>
<dbReference type="EMBL" id="JAYXHS010000002">
    <property type="protein sequence ID" value="MEC5386198.1"/>
    <property type="molecule type" value="Genomic_DNA"/>
</dbReference>
<keyword evidence="1" id="KW-0812">Transmembrane</keyword>
<protein>
    <recommendedName>
        <fullName evidence="4">DUF2474 domain-containing protein</fullName>
    </recommendedName>
</protein>
<sequence>MSPHTAPVEAGATHAVSWRHWLVLGVWLAGSLAVLGAFEYQSALRGLLCGG</sequence>
<keyword evidence="1" id="KW-0472">Membrane</keyword>